<dbReference type="EMBL" id="KP671755">
    <property type="protein sequence ID" value="AJT61170.1"/>
    <property type="molecule type" value="Genomic_DNA"/>
</dbReference>
<dbReference type="GeneID" id="26628655"/>
<dbReference type="RefSeq" id="YP_009201432.1">
    <property type="nucleotide sequence ID" value="NC_028829.1"/>
</dbReference>
<name>A0A0D4DBB8_9CAUD</name>
<keyword evidence="2" id="KW-1185">Reference proteome</keyword>
<protein>
    <submittedName>
        <fullName evidence="1">Uncharacterized protein</fullName>
    </submittedName>
</protein>
<evidence type="ECO:0000313" key="2">
    <source>
        <dbReference type="Proteomes" id="UP000202888"/>
    </source>
</evidence>
<reference evidence="1 2" key="1">
    <citation type="journal article" date="2016" name="Genom Data">
        <title>Complete genome sequence of a giant Vibrio phage ValKK3 infecting Vibrio alginolyticus.</title>
        <authorList>
            <person name="Lal T.M."/>
            <person name="Sano M."/>
            <person name="Hatai K."/>
            <person name="Ransangan J."/>
        </authorList>
    </citation>
    <scope>NUCLEOTIDE SEQUENCE [LARGE SCALE GENOMIC DNA]</scope>
</reference>
<evidence type="ECO:0000313" key="1">
    <source>
        <dbReference type="EMBL" id="AJT61170.1"/>
    </source>
</evidence>
<dbReference type="KEGG" id="vg:26628655"/>
<proteinExistence type="predicted"/>
<dbReference type="Proteomes" id="UP000202888">
    <property type="component" value="Segment"/>
</dbReference>
<accession>A0A0D4DBB8</accession>
<sequence length="72" mass="8084">MNDIIKDVSKLTLKENERVVFRVDVGDLPASKANQYIQNLVDLLKEAGITNSIVIPSSIEISVIDENELMRK</sequence>
<organism evidence="1 2">
    <name type="scientific">Vibrio phage ValKK3</name>
    <dbReference type="NCBI Taxonomy" id="1610855"/>
    <lineage>
        <taxon>Viruses</taxon>
        <taxon>Duplodnaviria</taxon>
        <taxon>Heunggongvirae</taxon>
        <taxon>Uroviricota</taxon>
        <taxon>Caudoviricetes</taxon>
        <taxon>Pantevenvirales</taxon>
        <taxon>Straboviridae</taxon>
        <taxon>Schizotequatrovirus</taxon>
        <taxon>Schizotequatrovirus valkk3</taxon>
    </lineage>
</organism>